<dbReference type="InterPro" id="IPR010298">
    <property type="entry name" value="YacP-like"/>
</dbReference>
<organism evidence="1 2">
    <name type="scientific">Desulforamulus aquiferis</name>
    <dbReference type="NCBI Taxonomy" id="1397668"/>
    <lineage>
        <taxon>Bacteria</taxon>
        <taxon>Bacillati</taxon>
        <taxon>Bacillota</taxon>
        <taxon>Clostridia</taxon>
        <taxon>Eubacteriales</taxon>
        <taxon>Peptococcaceae</taxon>
        <taxon>Desulforamulus</taxon>
    </lineage>
</organism>
<dbReference type="RefSeq" id="WP_304545353.1">
    <property type="nucleotide sequence ID" value="NZ_JARPTC010000028.1"/>
</dbReference>
<dbReference type="EMBL" id="JARPTC010000028">
    <property type="protein sequence ID" value="MDO7788950.1"/>
    <property type="molecule type" value="Genomic_DNA"/>
</dbReference>
<evidence type="ECO:0000313" key="1">
    <source>
        <dbReference type="EMBL" id="MDO7788950.1"/>
    </source>
</evidence>
<dbReference type="PANTHER" id="PTHR34547">
    <property type="entry name" value="YACP-LIKE NYN DOMAIN PROTEIN"/>
    <property type="match status" value="1"/>
</dbReference>
<evidence type="ECO:0000313" key="2">
    <source>
        <dbReference type="Proteomes" id="UP001172911"/>
    </source>
</evidence>
<dbReference type="PANTHER" id="PTHR34547:SF1">
    <property type="entry name" value="YACP-LIKE NYN DOMAIN PROTEIN"/>
    <property type="match status" value="1"/>
</dbReference>
<accession>A0AAW7ZIK1</accession>
<gene>
    <name evidence="1" type="ORF">P6N53_17180</name>
</gene>
<reference evidence="1" key="2">
    <citation type="submission" date="2023-03" db="EMBL/GenBank/DDBJ databases">
        <authorList>
            <person name="Zhang Z."/>
        </authorList>
    </citation>
    <scope>NUCLEOTIDE SEQUENCE</scope>
    <source>
        <strain evidence="1">DSA</strain>
    </source>
</reference>
<protein>
    <submittedName>
        <fullName evidence="1">NYN domain-containing protein</fullName>
    </submittedName>
</protein>
<dbReference type="AlphaFoldDB" id="A0AAW7ZIK1"/>
<dbReference type="Pfam" id="PF05991">
    <property type="entry name" value="NYN_YacP"/>
    <property type="match status" value="1"/>
</dbReference>
<dbReference type="CDD" id="cd10912">
    <property type="entry name" value="PIN_YacP-like"/>
    <property type="match status" value="1"/>
</dbReference>
<reference evidence="1" key="1">
    <citation type="journal article" date="2023" name="J. Hazard. Mater.">
        <title>Anaerobic biodegradation of pyrene and benzo[a]pyrene by a new sulfate-reducing Desulforamulus aquiferis strain DSA.</title>
        <authorList>
            <person name="Zhang Z."/>
            <person name="Sun J."/>
            <person name="Gong X."/>
            <person name="Wang C."/>
            <person name="Wang H."/>
        </authorList>
    </citation>
    <scope>NUCLEOTIDE SEQUENCE</scope>
    <source>
        <strain evidence="1">DSA</strain>
    </source>
</reference>
<name>A0AAW7ZIK1_9FIRM</name>
<keyword evidence="2" id="KW-1185">Reference proteome</keyword>
<comment type="caution">
    <text evidence="1">The sequence shown here is derived from an EMBL/GenBank/DDBJ whole genome shotgun (WGS) entry which is preliminary data.</text>
</comment>
<dbReference type="Proteomes" id="UP001172911">
    <property type="component" value="Unassembled WGS sequence"/>
</dbReference>
<sequence>MQEFYVVDGYNIIHAWPDFEGIIEGGLDHGRDKLIDIIANFASLTGSVVKIVFDAHLVKKGIEHSEMIHGIEVFYTQEGETADSLIERIVGDLTKLGTVYVATSDWDEQRIIFGRGAYRITPKEFRTQVFKINKQGQQQFAKKDPTEGYLEDKLPADIRLILEKWRRGGGKGK</sequence>
<proteinExistence type="predicted"/>